<dbReference type="InterPro" id="IPR008271">
    <property type="entry name" value="Ser/Thr_kinase_AS"/>
</dbReference>
<dbReference type="AlphaFoldDB" id="A0A1Q3A9D7"/>
<keyword evidence="3 6" id="KW-0547">Nucleotide-binding</keyword>
<accession>A0A1Q3A9D7</accession>
<dbReference type="GO" id="GO:0033316">
    <property type="term" value="P:meiotic spindle assembly checkpoint signaling"/>
    <property type="evidence" value="ECO:0007669"/>
    <property type="project" value="TreeGrafter"/>
</dbReference>
<dbReference type="GO" id="GO:0098813">
    <property type="term" value="P:nuclear chromosome segregation"/>
    <property type="evidence" value="ECO:0007669"/>
    <property type="project" value="UniProtKB-ARBA"/>
</dbReference>
<sequence length="853" mass="97532">MLPRYSSVPESELKKRPRNKGTWKYSLFPENDQRKVSARTIFADDSDDEKISIPPKLSNFGSALLSEKEKEKENGNENDYLEMLPRDSVKPSPLNNDPYFSSINHTAGNTYASIHSGDPSQSTLFAHYRGHQQPSMTTMNSTDVPDKDGHDFENSFQKIKTMQQSMREELTSRHAERRSRRFLNSSRKEFLGPAKRASAIFPEALERRFSSTTNGNGISDNNNSTSGSFHHNREESPEDKSSQSQLDLGELNPVQYLKKHDLPTSELPRISRLYFEKQKPRKMELARLKQEILRESRTSSGGTSGSGIQNISVRRENSLSAATQPRRKLSDTSSKNIFQRAFSSPVTQSIDSQRNILSDKLPLKHNEYAPYPQNNTLMHSHRKREALANIDINRNNNDQLYEPEPKRYKYFDEFHSSDRNKDYEPESKHYNIFEDHHNTNTNNSNQNKIGRPLSTEKLPSEAPPAALPIHSSMTQENEFHHREAPKPPVVKKVEIVEPEKRADNKGKSGSNETLTRRNATTVNDVEYEKIELLGRGGSSKVYKVKDNNNKLYALKRVVFDEFDDSSVNGFKGEIELLNKLKDKTRVVKLFDYEMEHGVLYLIMECGDHDLSQILNQRAGMPLDIEFVRYHAREMLKCVKVVHDAGIVHSDLKPANFVFVKGILKIIDFGIANAVPDHTVNIYRETQIGTPNYMAPEALVAMNYTGHNDEDKYKQQNRWKVGKPSDVWSCGCIIYQMIYGRPPYGGFQGQNRLLAIMNPEVKIIFSEKTASDEPVPRSILDTMKACLLRNPDKRWTVDEVLSSPFLKPVMVTPFFIRDLIKNAVRYGADQKEVSKEKVEELADDVLSRLADIRL</sequence>
<dbReference type="PROSITE" id="PS00108">
    <property type="entry name" value="PROTEIN_KINASE_ST"/>
    <property type="match status" value="1"/>
</dbReference>
<dbReference type="GO" id="GO:0005634">
    <property type="term" value="C:nucleus"/>
    <property type="evidence" value="ECO:0007669"/>
    <property type="project" value="TreeGrafter"/>
</dbReference>
<evidence type="ECO:0000313" key="9">
    <source>
        <dbReference type="EMBL" id="GAV52210.1"/>
    </source>
</evidence>
<dbReference type="InterPro" id="IPR011009">
    <property type="entry name" value="Kinase-like_dom_sf"/>
</dbReference>
<name>A0A1Q3A9D7_ZYGRO</name>
<evidence type="ECO:0000259" key="8">
    <source>
        <dbReference type="PROSITE" id="PS50011"/>
    </source>
</evidence>
<evidence type="ECO:0000256" key="7">
    <source>
        <dbReference type="SAM" id="MobiDB-lite"/>
    </source>
</evidence>
<feature type="region of interest" description="Disordered" evidence="7">
    <location>
        <begin position="46"/>
        <end position="88"/>
    </location>
</feature>
<feature type="region of interest" description="Disordered" evidence="7">
    <location>
        <begin position="211"/>
        <end position="245"/>
    </location>
</feature>
<dbReference type="PROSITE" id="PS50011">
    <property type="entry name" value="PROTEIN_KINASE_DOM"/>
    <property type="match status" value="1"/>
</dbReference>
<dbReference type="FunFam" id="3.30.200.20:FF:000131">
    <property type="entry name" value="Dual specificity protein kinase TTK"/>
    <property type="match status" value="1"/>
</dbReference>
<evidence type="ECO:0000256" key="1">
    <source>
        <dbReference type="ARBA" id="ARBA00022527"/>
    </source>
</evidence>
<dbReference type="PANTHER" id="PTHR22974">
    <property type="entry name" value="MIXED LINEAGE PROTEIN KINASE"/>
    <property type="match status" value="1"/>
</dbReference>
<gene>
    <name evidence="9" type="ORF">ZYGR_0AG02010</name>
</gene>
<dbReference type="GO" id="GO:0004674">
    <property type="term" value="F:protein serine/threonine kinase activity"/>
    <property type="evidence" value="ECO:0007669"/>
    <property type="project" value="UniProtKB-KW"/>
</dbReference>
<proteinExistence type="predicted"/>
<feature type="compositionally biased region" description="Basic and acidic residues" evidence="7">
    <location>
        <begin position="231"/>
        <end position="241"/>
    </location>
</feature>
<reference evidence="9 10" key="1">
    <citation type="submission" date="2016-08" db="EMBL/GenBank/DDBJ databases">
        <title>Draft genome sequence of allopolyploid Zygosaccharomyces rouxii.</title>
        <authorList>
            <person name="Watanabe J."/>
            <person name="Uehara K."/>
            <person name="Mogi Y."/>
            <person name="Tsukioka Y."/>
        </authorList>
    </citation>
    <scope>NUCLEOTIDE SEQUENCE [LARGE SCALE GENOMIC DNA]</scope>
    <source>
        <strain evidence="9 10">NBRC 110957</strain>
    </source>
</reference>
<dbReference type="FunFam" id="1.10.510.10:FF:000377">
    <property type="entry name" value="Checkpoint protein kinase"/>
    <property type="match status" value="1"/>
</dbReference>
<dbReference type="EMBL" id="BDGX01000033">
    <property type="protein sequence ID" value="GAV52210.1"/>
    <property type="molecule type" value="Genomic_DNA"/>
</dbReference>
<dbReference type="SMART" id="SM00220">
    <property type="entry name" value="S_TKc"/>
    <property type="match status" value="1"/>
</dbReference>
<keyword evidence="1" id="KW-0723">Serine/threonine-protein kinase</keyword>
<dbReference type="Gene3D" id="3.30.200.20">
    <property type="entry name" value="Phosphorylase Kinase, domain 1"/>
    <property type="match status" value="1"/>
</dbReference>
<dbReference type="GO" id="GO:0007094">
    <property type="term" value="P:mitotic spindle assembly checkpoint signaling"/>
    <property type="evidence" value="ECO:0007669"/>
    <property type="project" value="TreeGrafter"/>
</dbReference>
<keyword evidence="4" id="KW-0418">Kinase</keyword>
<keyword evidence="5 6" id="KW-0067">ATP-binding</keyword>
<feature type="binding site" evidence="6">
    <location>
        <position position="555"/>
    </location>
    <ligand>
        <name>ATP</name>
        <dbReference type="ChEBI" id="CHEBI:30616"/>
    </ligand>
</feature>
<dbReference type="InterPro" id="IPR000719">
    <property type="entry name" value="Prot_kinase_dom"/>
</dbReference>
<dbReference type="GO" id="GO:0004712">
    <property type="term" value="F:protein serine/threonine/tyrosine kinase activity"/>
    <property type="evidence" value="ECO:0007669"/>
    <property type="project" value="TreeGrafter"/>
</dbReference>
<feature type="compositionally biased region" description="Polar residues" evidence="7">
    <location>
        <begin position="308"/>
        <end position="323"/>
    </location>
</feature>
<organism evidence="9 10">
    <name type="scientific">Zygosaccharomyces rouxii</name>
    <dbReference type="NCBI Taxonomy" id="4956"/>
    <lineage>
        <taxon>Eukaryota</taxon>
        <taxon>Fungi</taxon>
        <taxon>Dikarya</taxon>
        <taxon>Ascomycota</taxon>
        <taxon>Saccharomycotina</taxon>
        <taxon>Saccharomycetes</taxon>
        <taxon>Saccharomycetales</taxon>
        <taxon>Saccharomycetaceae</taxon>
        <taxon>Zygosaccharomyces</taxon>
    </lineage>
</organism>
<dbReference type="GO" id="GO:0005524">
    <property type="term" value="F:ATP binding"/>
    <property type="evidence" value="ECO:0007669"/>
    <property type="project" value="UniProtKB-UniRule"/>
</dbReference>
<comment type="caution">
    <text evidence="9">The sequence shown here is derived from an EMBL/GenBank/DDBJ whole genome shotgun (WGS) entry which is preliminary data.</text>
</comment>
<dbReference type="InterPro" id="IPR027084">
    <property type="entry name" value="Mps1_cat"/>
</dbReference>
<dbReference type="CDD" id="cd14131">
    <property type="entry name" value="PKc_Mps1"/>
    <property type="match status" value="1"/>
</dbReference>
<protein>
    <recommendedName>
        <fullName evidence="8">Protein kinase domain-containing protein</fullName>
    </recommendedName>
</protein>
<dbReference type="PROSITE" id="PS00107">
    <property type="entry name" value="PROTEIN_KINASE_ATP"/>
    <property type="match status" value="1"/>
</dbReference>
<evidence type="ECO:0000256" key="6">
    <source>
        <dbReference type="PROSITE-ProRule" id="PRU10141"/>
    </source>
</evidence>
<evidence type="ECO:0000256" key="2">
    <source>
        <dbReference type="ARBA" id="ARBA00022679"/>
    </source>
</evidence>
<feature type="compositionally biased region" description="Basic and acidic residues" evidence="7">
    <location>
        <begin position="66"/>
        <end position="75"/>
    </location>
</feature>
<dbReference type="SUPFAM" id="SSF56112">
    <property type="entry name" value="Protein kinase-like (PK-like)"/>
    <property type="match status" value="1"/>
</dbReference>
<dbReference type="Gene3D" id="1.10.510.10">
    <property type="entry name" value="Transferase(Phosphotransferase) domain 1"/>
    <property type="match status" value="1"/>
</dbReference>
<evidence type="ECO:0000256" key="5">
    <source>
        <dbReference type="ARBA" id="ARBA00022840"/>
    </source>
</evidence>
<dbReference type="Pfam" id="PF00069">
    <property type="entry name" value="Pkinase"/>
    <property type="match status" value="1"/>
</dbReference>
<evidence type="ECO:0000256" key="4">
    <source>
        <dbReference type="ARBA" id="ARBA00022777"/>
    </source>
</evidence>
<dbReference type="Proteomes" id="UP000187013">
    <property type="component" value="Unassembled WGS sequence"/>
</dbReference>
<feature type="compositionally biased region" description="Polar residues" evidence="7">
    <location>
        <begin position="211"/>
        <end position="229"/>
    </location>
</feature>
<dbReference type="OrthoDB" id="20524at2759"/>
<dbReference type="GO" id="GO:0034501">
    <property type="term" value="P:protein localization to kinetochore"/>
    <property type="evidence" value="ECO:0007669"/>
    <property type="project" value="TreeGrafter"/>
</dbReference>
<evidence type="ECO:0000256" key="3">
    <source>
        <dbReference type="ARBA" id="ARBA00022741"/>
    </source>
</evidence>
<feature type="region of interest" description="Disordered" evidence="7">
    <location>
        <begin position="1"/>
        <end position="25"/>
    </location>
</feature>
<evidence type="ECO:0000313" key="10">
    <source>
        <dbReference type="Proteomes" id="UP000187013"/>
    </source>
</evidence>
<dbReference type="GO" id="GO:0000776">
    <property type="term" value="C:kinetochore"/>
    <property type="evidence" value="ECO:0007669"/>
    <property type="project" value="TreeGrafter"/>
</dbReference>
<feature type="region of interest" description="Disordered" evidence="7">
    <location>
        <begin position="435"/>
        <end position="463"/>
    </location>
</feature>
<feature type="region of interest" description="Disordered" evidence="7">
    <location>
        <begin position="167"/>
        <end position="187"/>
    </location>
</feature>
<dbReference type="InterPro" id="IPR017441">
    <property type="entry name" value="Protein_kinase_ATP_BS"/>
</dbReference>
<feature type="domain" description="Protein kinase" evidence="8">
    <location>
        <begin position="527"/>
        <end position="805"/>
    </location>
</feature>
<dbReference type="PANTHER" id="PTHR22974:SF21">
    <property type="entry name" value="DUAL SPECIFICITY PROTEIN KINASE TTK"/>
    <property type="match status" value="1"/>
</dbReference>
<feature type="region of interest" description="Disordered" evidence="7">
    <location>
        <begin position="294"/>
        <end position="335"/>
    </location>
</feature>
<keyword evidence="2" id="KW-0808">Transferase</keyword>